<reference evidence="2 3" key="1">
    <citation type="journal article" date="2024" name="J Genomics">
        <title>Draft genome sequencing and assembly of Favolaschia claudopus CIRM-BRFM 2984 isolated from oak limbs.</title>
        <authorList>
            <person name="Navarro D."/>
            <person name="Drula E."/>
            <person name="Chaduli D."/>
            <person name="Cazenave R."/>
            <person name="Ahrendt S."/>
            <person name="Wang J."/>
            <person name="Lipzen A."/>
            <person name="Daum C."/>
            <person name="Barry K."/>
            <person name="Grigoriev I.V."/>
            <person name="Favel A."/>
            <person name="Rosso M.N."/>
            <person name="Martin F."/>
        </authorList>
    </citation>
    <scope>NUCLEOTIDE SEQUENCE [LARGE SCALE GENOMIC DNA]</scope>
    <source>
        <strain evidence="2 3">CIRM-BRFM 2984</strain>
    </source>
</reference>
<dbReference type="Pfam" id="PF12937">
    <property type="entry name" value="F-box-like"/>
    <property type="match status" value="1"/>
</dbReference>
<dbReference type="InterPro" id="IPR032675">
    <property type="entry name" value="LRR_dom_sf"/>
</dbReference>
<dbReference type="Proteomes" id="UP001362999">
    <property type="component" value="Unassembled WGS sequence"/>
</dbReference>
<protein>
    <recommendedName>
        <fullName evidence="1">F-box domain-containing protein</fullName>
    </recommendedName>
</protein>
<dbReference type="AlphaFoldDB" id="A0AAW0EK93"/>
<dbReference type="Gene3D" id="1.20.1280.50">
    <property type="match status" value="1"/>
</dbReference>
<comment type="caution">
    <text evidence="2">The sequence shown here is derived from an EMBL/GenBank/DDBJ whole genome shotgun (WGS) entry which is preliminary data.</text>
</comment>
<evidence type="ECO:0000259" key="1">
    <source>
        <dbReference type="Pfam" id="PF12937"/>
    </source>
</evidence>
<dbReference type="SUPFAM" id="SSF52047">
    <property type="entry name" value="RNI-like"/>
    <property type="match status" value="1"/>
</dbReference>
<accession>A0AAW0EK93</accession>
<evidence type="ECO:0000313" key="2">
    <source>
        <dbReference type="EMBL" id="KAK7065038.1"/>
    </source>
</evidence>
<proteinExistence type="predicted"/>
<dbReference type="Gene3D" id="3.80.10.10">
    <property type="entry name" value="Ribonuclease Inhibitor"/>
    <property type="match status" value="1"/>
</dbReference>
<evidence type="ECO:0000313" key="3">
    <source>
        <dbReference type="Proteomes" id="UP001362999"/>
    </source>
</evidence>
<sequence>MDLSQLAIRPLASGSLPGVFGSQPFESLIKSLIAASEEKIARIDSQIRDLQCMRDREYGVVASLKLVLCPIRKLPDELLAMIMRLALEKNSSRTDAATVVLCALRLSQVCKHWRQLAHRTPHLWTTQLPIQYKKPDGYSADYIAATKVYIERSAPLPIEIHLDHRAEPPHGTKFPPTLVDALFSAASRWKSLFVSGPTAIFDALAKLPPDSLKLLEEATTTLWDSVPVTSAFLCAPRLRKVKLDLYSGASNPLPMPWAQLTALDVSMVSFSICLDILVQCTNVVRARLYAEPPQVEPTASSSNAPVTLQFLEDLNVSIYGDRLGAYFGRLSLPKLRKLKITFTDPMGSGDWSPANSAVFTQFQLRSPNIEDFSLTICDIHPPELREILTHAPRLTDLHLECCFESIDDDVLEHLEYAELDTVHLTPQLQRLHLAMIGDSFDEGRLLAMIKSRWWSAAALQALPVPPPVARWERVYIYRGETDVELSGSFKRAVRKLKTQGLEIEVS</sequence>
<dbReference type="InterPro" id="IPR001810">
    <property type="entry name" value="F-box_dom"/>
</dbReference>
<keyword evidence="3" id="KW-1185">Reference proteome</keyword>
<dbReference type="InterPro" id="IPR036047">
    <property type="entry name" value="F-box-like_dom_sf"/>
</dbReference>
<dbReference type="EMBL" id="JAWWNJ010000001">
    <property type="protein sequence ID" value="KAK7065038.1"/>
    <property type="molecule type" value="Genomic_DNA"/>
</dbReference>
<gene>
    <name evidence="2" type="ORF">R3P38DRAFT_2595437</name>
</gene>
<feature type="domain" description="F-box" evidence="1">
    <location>
        <begin position="72"/>
        <end position="126"/>
    </location>
</feature>
<dbReference type="SUPFAM" id="SSF81383">
    <property type="entry name" value="F-box domain"/>
    <property type="match status" value="1"/>
</dbReference>
<name>A0AAW0EK93_9AGAR</name>
<organism evidence="2 3">
    <name type="scientific">Favolaschia claudopus</name>
    <dbReference type="NCBI Taxonomy" id="2862362"/>
    <lineage>
        <taxon>Eukaryota</taxon>
        <taxon>Fungi</taxon>
        <taxon>Dikarya</taxon>
        <taxon>Basidiomycota</taxon>
        <taxon>Agaricomycotina</taxon>
        <taxon>Agaricomycetes</taxon>
        <taxon>Agaricomycetidae</taxon>
        <taxon>Agaricales</taxon>
        <taxon>Marasmiineae</taxon>
        <taxon>Mycenaceae</taxon>
        <taxon>Favolaschia</taxon>
    </lineage>
</organism>